<reference evidence="1" key="1">
    <citation type="submission" date="2015-12" db="EMBL/GenBank/DDBJ databases">
        <title>Gene expression during late stages of embryo sac development: a critical building block for successful pollen-pistil interactions.</title>
        <authorList>
            <person name="Liu Y."/>
            <person name="Joly V."/>
            <person name="Sabar M."/>
            <person name="Matton D.P."/>
        </authorList>
    </citation>
    <scope>NUCLEOTIDE SEQUENCE</scope>
</reference>
<evidence type="ECO:0000313" key="1">
    <source>
        <dbReference type="EMBL" id="JAP11662.1"/>
    </source>
</evidence>
<dbReference type="AlphaFoldDB" id="A0A0V0GU64"/>
<dbReference type="EMBL" id="GEDG01030942">
    <property type="protein sequence ID" value="JAP11662.1"/>
    <property type="molecule type" value="Transcribed_RNA"/>
</dbReference>
<name>A0A0V0GU64_SOLCH</name>
<accession>A0A0V0GU64</accession>
<sequence>MIAMSNLLPQDGLSTRLWMLKSHLDFLRNRSKVQQLVQLFHPVIRAFARTAGEAVSMPVRRLLIIFSLVFIC</sequence>
<organism evidence="1">
    <name type="scientific">Solanum chacoense</name>
    <name type="common">Chaco potato</name>
    <dbReference type="NCBI Taxonomy" id="4108"/>
    <lineage>
        <taxon>Eukaryota</taxon>
        <taxon>Viridiplantae</taxon>
        <taxon>Streptophyta</taxon>
        <taxon>Embryophyta</taxon>
        <taxon>Tracheophyta</taxon>
        <taxon>Spermatophyta</taxon>
        <taxon>Magnoliopsida</taxon>
        <taxon>eudicotyledons</taxon>
        <taxon>Gunneridae</taxon>
        <taxon>Pentapetalae</taxon>
        <taxon>asterids</taxon>
        <taxon>lamiids</taxon>
        <taxon>Solanales</taxon>
        <taxon>Solanaceae</taxon>
        <taxon>Solanoideae</taxon>
        <taxon>Solaneae</taxon>
        <taxon>Solanum</taxon>
    </lineage>
</organism>
<protein>
    <submittedName>
        <fullName evidence="1">Putative ovule protein</fullName>
    </submittedName>
</protein>
<proteinExistence type="predicted"/>